<organism evidence="8 9">
    <name type="scientific">Segatella baroniae B14</name>
    <dbReference type="NCBI Taxonomy" id="752555"/>
    <lineage>
        <taxon>Bacteria</taxon>
        <taxon>Pseudomonadati</taxon>
        <taxon>Bacteroidota</taxon>
        <taxon>Bacteroidia</taxon>
        <taxon>Bacteroidales</taxon>
        <taxon>Prevotellaceae</taxon>
        <taxon>Segatella</taxon>
    </lineage>
</organism>
<evidence type="ECO:0000256" key="4">
    <source>
        <dbReference type="ARBA" id="ARBA00023136"/>
    </source>
</evidence>
<comment type="subcellular location">
    <subcellularLocation>
        <location evidence="1">Endomembrane system</location>
        <topology evidence="1">Multi-pass membrane protein</topology>
    </subcellularLocation>
    <subcellularLocation>
        <location evidence="5">Membrane</location>
        <topology evidence="5">Multi-pass membrane protein</topology>
    </subcellularLocation>
</comment>
<dbReference type="Proteomes" id="UP000004524">
    <property type="component" value="Unassembled WGS sequence"/>
</dbReference>
<dbReference type="InterPro" id="IPR001750">
    <property type="entry name" value="ND/Mrp_TM"/>
</dbReference>
<dbReference type="PANTHER" id="PTHR42829:SF2">
    <property type="entry name" value="NADH-UBIQUINONE OXIDOREDUCTASE CHAIN 5"/>
    <property type="match status" value="1"/>
</dbReference>
<accession>D8DX05</accession>
<dbReference type="GO" id="GO:0042773">
    <property type="term" value="P:ATP synthesis coupled electron transport"/>
    <property type="evidence" value="ECO:0007669"/>
    <property type="project" value="InterPro"/>
</dbReference>
<evidence type="ECO:0000256" key="1">
    <source>
        <dbReference type="ARBA" id="ARBA00004127"/>
    </source>
</evidence>
<protein>
    <submittedName>
        <fullName evidence="8">NADH dehydrogenase subunit 5</fullName>
    </submittedName>
</protein>
<dbReference type="InterPro" id="IPR003945">
    <property type="entry name" value="NU5C-like"/>
</dbReference>
<evidence type="ECO:0000259" key="7">
    <source>
        <dbReference type="Pfam" id="PF00361"/>
    </source>
</evidence>
<keyword evidence="9" id="KW-1185">Reference proteome</keyword>
<dbReference type="GO" id="GO:0008137">
    <property type="term" value="F:NADH dehydrogenase (ubiquinone) activity"/>
    <property type="evidence" value="ECO:0007669"/>
    <property type="project" value="InterPro"/>
</dbReference>
<dbReference type="GO" id="GO:0012505">
    <property type="term" value="C:endomembrane system"/>
    <property type="evidence" value="ECO:0007669"/>
    <property type="project" value="UniProtKB-SubCell"/>
</dbReference>
<sequence length="86" mass="9304">ASLFPIYVEFGALEQLHWIAYIAAFTAFYAAAVACTQRDIKRGLAFSTISQIAYMLVALGVCTAVEGEGSVGYMAALFHLFTHAHV</sequence>
<dbReference type="EMBL" id="ADWO01000056">
    <property type="protein sequence ID" value="EFI72115.1"/>
    <property type="molecule type" value="Genomic_DNA"/>
</dbReference>
<dbReference type="Pfam" id="PF00361">
    <property type="entry name" value="Proton_antipo_M"/>
    <property type="match status" value="1"/>
</dbReference>
<dbReference type="PANTHER" id="PTHR42829">
    <property type="entry name" value="NADH-UBIQUINONE OXIDOREDUCTASE CHAIN 5"/>
    <property type="match status" value="1"/>
</dbReference>
<proteinExistence type="predicted"/>
<keyword evidence="3 6" id="KW-1133">Transmembrane helix</keyword>
<keyword evidence="2 5" id="KW-0812">Transmembrane</keyword>
<dbReference type="GO" id="GO:0015990">
    <property type="term" value="P:electron transport coupled proton transport"/>
    <property type="evidence" value="ECO:0007669"/>
    <property type="project" value="TreeGrafter"/>
</dbReference>
<evidence type="ECO:0000256" key="6">
    <source>
        <dbReference type="SAM" id="Phobius"/>
    </source>
</evidence>
<evidence type="ECO:0000256" key="5">
    <source>
        <dbReference type="RuleBase" id="RU000320"/>
    </source>
</evidence>
<feature type="domain" description="NADH:quinone oxidoreductase/Mrp antiporter transmembrane" evidence="7">
    <location>
        <begin position="15"/>
        <end position="85"/>
    </location>
</feature>
<evidence type="ECO:0000313" key="9">
    <source>
        <dbReference type="Proteomes" id="UP000004524"/>
    </source>
</evidence>
<gene>
    <name evidence="8" type="ORF">PBR_2233</name>
</gene>
<reference evidence="8 9" key="1">
    <citation type="journal article" date="2010" name="Microb. Ecol.">
        <title>Comparative genome analysis of Prevotella ruminicola and Prevotella bryantii: insights into their environmental niche.</title>
        <authorList>
            <consortium name="North American Consortium for Rumen Bacteria"/>
            <person name="Purushe J."/>
            <person name="Fouts D.E."/>
            <person name="Morrison M."/>
            <person name="White B.A."/>
            <person name="Mackie R.I."/>
            <person name="Coutinho P.M."/>
            <person name="Henrissat B."/>
            <person name="Nelson K.E."/>
        </authorList>
    </citation>
    <scope>NUCLEOTIDE SEQUENCE [LARGE SCALE GENOMIC DNA]</scope>
    <source>
        <strain evidence="8 9">B14</strain>
    </source>
</reference>
<evidence type="ECO:0000256" key="3">
    <source>
        <dbReference type="ARBA" id="ARBA00022989"/>
    </source>
</evidence>
<dbReference type="AlphaFoldDB" id="D8DX05"/>
<evidence type="ECO:0000256" key="2">
    <source>
        <dbReference type="ARBA" id="ARBA00022692"/>
    </source>
</evidence>
<dbReference type="GO" id="GO:0016020">
    <property type="term" value="C:membrane"/>
    <property type="evidence" value="ECO:0007669"/>
    <property type="project" value="UniProtKB-SubCell"/>
</dbReference>
<dbReference type="GO" id="GO:0003954">
    <property type="term" value="F:NADH dehydrogenase activity"/>
    <property type="evidence" value="ECO:0007669"/>
    <property type="project" value="TreeGrafter"/>
</dbReference>
<name>D8DX05_9BACT</name>
<keyword evidence="4 6" id="KW-0472">Membrane</keyword>
<evidence type="ECO:0000313" key="8">
    <source>
        <dbReference type="EMBL" id="EFI72115.1"/>
    </source>
</evidence>
<comment type="caution">
    <text evidence="8">The sequence shown here is derived from an EMBL/GenBank/DDBJ whole genome shotgun (WGS) entry which is preliminary data.</text>
</comment>
<feature type="transmembrane region" description="Helical" evidence="6">
    <location>
        <begin position="18"/>
        <end position="36"/>
    </location>
</feature>
<feature type="non-terminal residue" evidence="8">
    <location>
        <position position="1"/>
    </location>
</feature>